<dbReference type="Pfam" id="PF00172">
    <property type="entry name" value="Zn_clus"/>
    <property type="match status" value="1"/>
</dbReference>
<dbReference type="EMBL" id="VIBQ01000012">
    <property type="protein sequence ID" value="KAB8342972.1"/>
    <property type="molecule type" value="Genomic_DNA"/>
</dbReference>
<evidence type="ECO:0000256" key="1">
    <source>
        <dbReference type="ARBA" id="ARBA00004123"/>
    </source>
</evidence>
<dbReference type="GO" id="GO:0006351">
    <property type="term" value="P:DNA-templated transcription"/>
    <property type="evidence" value="ECO:0007669"/>
    <property type="project" value="InterPro"/>
</dbReference>
<evidence type="ECO:0000256" key="2">
    <source>
        <dbReference type="ARBA" id="ARBA00022723"/>
    </source>
</evidence>
<dbReference type="GO" id="GO:0003677">
    <property type="term" value="F:DNA binding"/>
    <property type="evidence" value="ECO:0007669"/>
    <property type="project" value="InterPro"/>
</dbReference>
<dbReference type="GO" id="GO:0000981">
    <property type="term" value="F:DNA-binding transcription factor activity, RNA polymerase II-specific"/>
    <property type="evidence" value="ECO:0007669"/>
    <property type="project" value="InterPro"/>
</dbReference>
<dbReference type="GO" id="GO:0005634">
    <property type="term" value="C:nucleus"/>
    <property type="evidence" value="ECO:0007669"/>
    <property type="project" value="UniProtKB-SubCell"/>
</dbReference>
<dbReference type="SUPFAM" id="SSF57701">
    <property type="entry name" value="Zn2/Cys6 DNA-binding domain"/>
    <property type="match status" value="1"/>
</dbReference>
<name>A0A5N6KSY2_9ROSI</name>
<dbReference type="CDD" id="cd12148">
    <property type="entry name" value="fungal_TF_MHR"/>
    <property type="match status" value="1"/>
</dbReference>
<comment type="caution">
    <text evidence="6">The sequence shown here is derived from an EMBL/GenBank/DDBJ whole genome shotgun (WGS) entry which is preliminary data.</text>
</comment>
<dbReference type="PANTHER" id="PTHR31001">
    <property type="entry name" value="UNCHARACTERIZED TRANSCRIPTIONAL REGULATORY PROTEIN"/>
    <property type="match status" value="1"/>
</dbReference>
<evidence type="ECO:0000256" key="3">
    <source>
        <dbReference type="ARBA" id="ARBA00023242"/>
    </source>
</evidence>
<keyword evidence="3" id="KW-0539">Nucleus</keyword>
<dbReference type="SMART" id="SM00066">
    <property type="entry name" value="GAL4"/>
    <property type="match status" value="1"/>
</dbReference>
<dbReference type="PROSITE" id="PS00463">
    <property type="entry name" value="ZN2_CY6_FUNGAL_1"/>
    <property type="match status" value="1"/>
</dbReference>
<protein>
    <recommendedName>
        <fullName evidence="5">Zn(2)-C6 fungal-type domain-containing protein</fullName>
    </recommendedName>
</protein>
<dbReference type="SMART" id="SM00906">
    <property type="entry name" value="Fungal_trans"/>
    <property type="match status" value="1"/>
</dbReference>
<dbReference type="InterPro" id="IPR036864">
    <property type="entry name" value="Zn2-C6_fun-type_DNA-bd_sf"/>
</dbReference>
<dbReference type="Proteomes" id="UP000327013">
    <property type="component" value="Unassembled WGS sequence"/>
</dbReference>
<dbReference type="AlphaFoldDB" id="A0A5N6KSY2"/>
<keyword evidence="2" id="KW-0479">Metal-binding</keyword>
<dbReference type="PROSITE" id="PS50048">
    <property type="entry name" value="ZN2_CY6_FUNGAL_2"/>
    <property type="match status" value="1"/>
</dbReference>
<reference evidence="6 7" key="1">
    <citation type="submission" date="2019-06" db="EMBL/GenBank/DDBJ databases">
        <title>A chromosomal-level reference genome of Carpinus fangiana (Coryloideae, Betulaceae).</title>
        <authorList>
            <person name="Yang X."/>
            <person name="Wang Z."/>
            <person name="Zhang L."/>
            <person name="Hao G."/>
            <person name="Liu J."/>
            <person name="Yang Y."/>
        </authorList>
    </citation>
    <scope>NUCLEOTIDE SEQUENCE [LARGE SCALE GENOMIC DNA]</scope>
    <source>
        <strain evidence="6">Cfa_2016G</strain>
        <tissue evidence="6">Leaf</tissue>
    </source>
</reference>
<dbReference type="OrthoDB" id="2269373at2759"/>
<dbReference type="GO" id="GO:0008270">
    <property type="term" value="F:zinc ion binding"/>
    <property type="evidence" value="ECO:0007669"/>
    <property type="project" value="InterPro"/>
</dbReference>
<evidence type="ECO:0000313" key="6">
    <source>
        <dbReference type="EMBL" id="KAB8342972.1"/>
    </source>
</evidence>
<dbReference type="InterPro" id="IPR001138">
    <property type="entry name" value="Zn2Cys6_DnaBD"/>
</dbReference>
<organism evidence="6 7">
    <name type="scientific">Carpinus fangiana</name>
    <dbReference type="NCBI Taxonomy" id="176857"/>
    <lineage>
        <taxon>Eukaryota</taxon>
        <taxon>Viridiplantae</taxon>
        <taxon>Streptophyta</taxon>
        <taxon>Embryophyta</taxon>
        <taxon>Tracheophyta</taxon>
        <taxon>Spermatophyta</taxon>
        <taxon>Magnoliopsida</taxon>
        <taxon>eudicotyledons</taxon>
        <taxon>Gunneridae</taxon>
        <taxon>Pentapetalae</taxon>
        <taxon>rosids</taxon>
        <taxon>fabids</taxon>
        <taxon>Fagales</taxon>
        <taxon>Betulaceae</taxon>
        <taxon>Carpinus</taxon>
    </lineage>
</organism>
<evidence type="ECO:0000313" key="7">
    <source>
        <dbReference type="Proteomes" id="UP000327013"/>
    </source>
</evidence>
<dbReference type="InterPro" id="IPR050613">
    <property type="entry name" value="Sec_Metabolite_Reg"/>
</dbReference>
<dbReference type="Gene3D" id="4.10.240.10">
    <property type="entry name" value="Zn(2)-C6 fungal-type DNA-binding domain"/>
    <property type="match status" value="1"/>
</dbReference>
<dbReference type="CDD" id="cd00067">
    <property type="entry name" value="GAL4"/>
    <property type="match status" value="1"/>
</dbReference>
<feature type="domain" description="Zn(2)-C6 fungal-type" evidence="5">
    <location>
        <begin position="18"/>
        <end position="48"/>
    </location>
</feature>
<dbReference type="InterPro" id="IPR007219">
    <property type="entry name" value="XnlR_reg_dom"/>
</dbReference>
<proteinExistence type="predicted"/>
<comment type="subcellular location">
    <subcellularLocation>
        <location evidence="1">Nucleus</location>
    </subcellularLocation>
</comment>
<evidence type="ECO:0000256" key="4">
    <source>
        <dbReference type="SAM" id="MobiDB-lite"/>
    </source>
</evidence>
<dbReference type="PANTHER" id="PTHR31001:SF85">
    <property type="entry name" value="ZN(II)2CYS6 TRANSCRIPTION FACTOR (EUROFUNG)"/>
    <property type="match status" value="1"/>
</dbReference>
<keyword evidence="7" id="KW-1185">Reference proteome</keyword>
<feature type="region of interest" description="Disordered" evidence="4">
    <location>
        <begin position="82"/>
        <end position="109"/>
    </location>
</feature>
<accession>A0A5N6KSY2</accession>
<evidence type="ECO:0000259" key="5">
    <source>
        <dbReference type="PROSITE" id="PS50048"/>
    </source>
</evidence>
<sequence length="759" mass="85252">MSSSRSSPDSHRGMRGYACVPCAKRKVRCDRLEPCTNCRKRSGDQCTYLAPLPRRRGPRGAAEAATLDRLSKLEDMVRDMGGDPQIALPKPSPVPPSRRAAGDVPPAQRTSDDFFVPMSLESTGPKDPGQLVIESAAKTRYIDGTLWESLNAEAKDNSGLFQEEDDFESNRSYYRFHSQPPHSDGPTSLLLGGPRPRTDLNSIHPGPTQILGLWETFVSNVHPLLNIFTAWRKKKIIIHVMNDKRQLSASTETFLFAMYMFAILSMTDDECKQLLGESRVNLLDRYQVALEQSLLNVGFLRTTDITVLQSYIMYLRCDASTLWMLTGVALRLAQRIGLHKDGATLNLTPYEIEIRRRVWWQIVFLDARAAELSAARSAAFLDHDVKMPSNLTDDELQLDLKEIPEGRVGPSDNMISLVRYEIFTYFSQLPRADGSKAGFTFFFGKDITLADKDAALDELEKILQRKYAQFCDLLNPFHLLANIIIRAATNGIRLISHHPQTCGVPLTDMSPSERESLVTMARRSMELDVMCFTTRILRPLTWHVDSYFSWNGLILLLVELRREPGRHDARALWSLLEDVYGVHPHYITDRRKTLHVAVGKLAIKAWQARLSTHSLQLTSQEPEFVKALRVQQAADDEAHRNRPDPHPNVTRIRQQELAGVNNSRQQNPCDAATGFELMDVSGTTDDFPSMNQAVDMTNPLINSSPGDSLASLDFSPMDWGQWDALIFEQLQTDDYDAFMGQPGEGGASAPFIGGDWAGK</sequence>
<dbReference type="Pfam" id="PF04082">
    <property type="entry name" value="Fungal_trans"/>
    <property type="match status" value="1"/>
</dbReference>
<gene>
    <name evidence="6" type="ORF">FH972_022567</name>
</gene>